<dbReference type="GO" id="GO:0032259">
    <property type="term" value="P:methylation"/>
    <property type="evidence" value="ECO:0007669"/>
    <property type="project" value="UniProtKB-KW"/>
</dbReference>
<dbReference type="PANTHER" id="PTHR13370:SF3">
    <property type="entry name" value="TRNA (GUANINE(10)-N2)-METHYLTRANSFERASE HOMOLOG"/>
    <property type="match status" value="1"/>
</dbReference>
<evidence type="ECO:0000259" key="3">
    <source>
        <dbReference type="Pfam" id="PF01555"/>
    </source>
</evidence>
<dbReference type="Gene3D" id="3.40.50.150">
    <property type="entry name" value="Vaccinia Virus protein VP39"/>
    <property type="match status" value="1"/>
</dbReference>
<reference evidence="4" key="1">
    <citation type="journal article" date="2014" name="Front. Microbiol.">
        <title>High frequency of phylogenetically diverse reductive dehalogenase-homologous genes in deep subseafloor sedimentary metagenomes.</title>
        <authorList>
            <person name="Kawai M."/>
            <person name="Futagami T."/>
            <person name="Toyoda A."/>
            <person name="Takaki Y."/>
            <person name="Nishi S."/>
            <person name="Hori S."/>
            <person name="Arai W."/>
            <person name="Tsubouchi T."/>
            <person name="Morono Y."/>
            <person name="Uchiyama I."/>
            <person name="Ito T."/>
            <person name="Fujiyama A."/>
            <person name="Inagaki F."/>
            <person name="Takami H."/>
        </authorList>
    </citation>
    <scope>NUCLEOTIDE SEQUENCE</scope>
    <source>
        <strain evidence="4">Expedition CK06-06</strain>
    </source>
</reference>
<dbReference type="EMBL" id="BART01013523">
    <property type="protein sequence ID" value="GAG78057.1"/>
    <property type="molecule type" value="Genomic_DNA"/>
</dbReference>
<dbReference type="GO" id="GO:0008170">
    <property type="term" value="F:N-methyltransferase activity"/>
    <property type="evidence" value="ECO:0007669"/>
    <property type="project" value="InterPro"/>
</dbReference>
<feature type="domain" description="DNA methylase N-4/N-6" evidence="3">
    <location>
        <begin position="2"/>
        <end position="146"/>
    </location>
</feature>
<gene>
    <name evidence="4" type="ORF">S01H4_27602</name>
</gene>
<accession>X1B9X2</accession>
<comment type="caution">
    <text evidence="4">The sequence shown here is derived from an EMBL/GenBank/DDBJ whole genome shotgun (WGS) entry which is preliminary data.</text>
</comment>
<dbReference type="AlphaFoldDB" id="X1B9X2"/>
<dbReference type="GO" id="GO:0005737">
    <property type="term" value="C:cytoplasm"/>
    <property type="evidence" value="ECO:0007669"/>
    <property type="project" value="TreeGrafter"/>
</dbReference>
<dbReference type="InterPro" id="IPR029063">
    <property type="entry name" value="SAM-dependent_MTases_sf"/>
</dbReference>
<sequence length="185" mass="21649">RSFDSIFFYTKSSEYTFNDDPGIYMEYSDRVKFALKEDDKGMFYYRGGSHNGKKLSQKVYITNKGIFPRDVWTDIPYIRANTLEYQAFSTQKPERLLKRIILASSNKNDIVADFFCGTGTSLAVAEKLGRRWIGSDIAKQAINISRKRILDVKNSNDLIDWKKKYDSRSQPFKIMKNKTYLRWAL</sequence>
<dbReference type="PRINTS" id="PR00508">
    <property type="entry name" value="S21N4MTFRASE"/>
</dbReference>
<dbReference type="SUPFAM" id="SSF53335">
    <property type="entry name" value="S-adenosyl-L-methionine-dependent methyltransferases"/>
    <property type="match status" value="1"/>
</dbReference>
<evidence type="ECO:0000256" key="2">
    <source>
        <dbReference type="ARBA" id="ARBA00022679"/>
    </source>
</evidence>
<dbReference type="PANTHER" id="PTHR13370">
    <property type="entry name" value="RNA METHYLASE-RELATED"/>
    <property type="match status" value="1"/>
</dbReference>
<dbReference type="InterPro" id="IPR002941">
    <property type="entry name" value="DNA_methylase_N4/N6"/>
</dbReference>
<keyword evidence="2" id="KW-0808">Transferase</keyword>
<protein>
    <recommendedName>
        <fullName evidence="3">DNA methylase N-4/N-6 domain-containing protein</fullName>
    </recommendedName>
</protein>
<dbReference type="GO" id="GO:0003677">
    <property type="term" value="F:DNA binding"/>
    <property type="evidence" value="ECO:0007669"/>
    <property type="project" value="InterPro"/>
</dbReference>
<evidence type="ECO:0000256" key="1">
    <source>
        <dbReference type="ARBA" id="ARBA00022603"/>
    </source>
</evidence>
<name>X1B9X2_9ZZZZ</name>
<keyword evidence="1" id="KW-0489">Methyltransferase</keyword>
<proteinExistence type="predicted"/>
<feature type="non-terminal residue" evidence="4">
    <location>
        <position position="1"/>
    </location>
</feature>
<dbReference type="Pfam" id="PF01555">
    <property type="entry name" value="N6_N4_Mtase"/>
    <property type="match status" value="1"/>
</dbReference>
<dbReference type="InterPro" id="IPR001091">
    <property type="entry name" value="RM_Methyltransferase"/>
</dbReference>
<organism evidence="4">
    <name type="scientific">marine sediment metagenome</name>
    <dbReference type="NCBI Taxonomy" id="412755"/>
    <lineage>
        <taxon>unclassified sequences</taxon>
        <taxon>metagenomes</taxon>
        <taxon>ecological metagenomes</taxon>
    </lineage>
</organism>
<evidence type="ECO:0000313" key="4">
    <source>
        <dbReference type="EMBL" id="GAG78057.1"/>
    </source>
</evidence>